<evidence type="ECO:0000256" key="9">
    <source>
        <dbReference type="SAM" id="MobiDB-lite"/>
    </source>
</evidence>
<evidence type="ECO:0000256" key="3">
    <source>
        <dbReference type="ARBA" id="ARBA00006345"/>
    </source>
</evidence>
<dbReference type="InterPro" id="IPR040343">
    <property type="entry name" value="Cet1/Ctl1"/>
</dbReference>
<keyword evidence="4 8" id="KW-0507">mRNA processing</keyword>
<evidence type="ECO:0000313" key="11">
    <source>
        <dbReference type="EMBL" id="KAJ5465030.1"/>
    </source>
</evidence>
<keyword evidence="6 8" id="KW-0539">Nucleus</keyword>
<dbReference type="GO" id="GO:0140818">
    <property type="term" value="F:mRNA 5'-triphosphate monophosphatase activity"/>
    <property type="evidence" value="ECO:0007669"/>
    <property type="project" value="UniProtKB-EC"/>
</dbReference>
<dbReference type="GeneID" id="81594353"/>
<comment type="similarity">
    <text evidence="3 8">Belongs to the fungal TPase family.</text>
</comment>
<feature type="compositionally biased region" description="Low complexity" evidence="9">
    <location>
        <begin position="249"/>
        <end position="261"/>
    </location>
</feature>
<protein>
    <recommendedName>
        <fullName evidence="8">mRNA-capping enzyme subunit beta</fullName>
        <ecNumber evidence="8">3.6.1.74</ecNumber>
    </recommendedName>
    <alternativeName>
        <fullName evidence="8">mRNA 5'-phosphatase</fullName>
    </alternativeName>
    <alternativeName>
        <fullName evidence="8">mRNA 5'-triphosphate monophosphatase</fullName>
    </alternativeName>
</protein>
<feature type="compositionally biased region" description="Pro residues" evidence="9">
    <location>
        <begin position="79"/>
        <end position="88"/>
    </location>
</feature>
<feature type="compositionally biased region" description="Polar residues" evidence="9">
    <location>
        <begin position="183"/>
        <end position="200"/>
    </location>
</feature>
<dbReference type="FunFam" id="3.20.100.10:FF:000002">
    <property type="entry name" value="mRNA capping nucleoside-triphosphatase, putative"/>
    <property type="match status" value="1"/>
</dbReference>
<dbReference type="EC" id="3.6.1.74" evidence="8"/>
<dbReference type="GO" id="GO:0031533">
    <property type="term" value="C:mRNA capping enzyme complex"/>
    <property type="evidence" value="ECO:0007669"/>
    <property type="project" value="UniProtKB-UniRule"/>
</dbReference>
<comment type="cofactor">
    <cofactor evidence="1 8">
        <name>Mg(2+)</name>
        <dbReference type="ChEBI" id="CHEBI:18420"/>
    </cofactor>
</comment>
<name>A0AAD6CHB9_9EURO</name>
<dbReference type="CDD" id="cd07470">
    <property type="entry name" value="CYTH-like_mRNA_RTPase"/>
    <property type="match status" value="1"/>
</dbReference>
<evidence type="ECO:0000259" key="10">
    <source>
        <dbReference type="PROSITE" id="PS50835"/>
    </source>
</evidence>
<comment type="subunit">
    <text evidence="8">Heterodimer. The mRNA-capping enzyme is composed of two separate chains alpha and beta, respectively a mRNA guanylyltransferase and an mRNA 5'-triphosphate monophosphatase.</text>
</comment>
<comment type="subcellular location">
    <subcellularLocation>
        <location evidence="2 8">Nucleus</location>
    </subcellularLocation>
</comment>
<dbReference type="AlphaFoldDB" id="A0AAD6CHB9"/>
<feature type="compositionally biased region" description="Polar residues" evidence="9">
    <location>
        <begin position="153"/>
        <end position="167"/>
    </location>
</feature>
<comment type="function">
    <text evidence="8">First step of mRNA capping. Converts the 5'-triphosphate end of a nascent mRNA chain into a diphosphate end.</text>
</comment>
<feature type="compositionally biased region" description="Low complexity" evidence="9">
    <location>
        <begin position="49"/>
        <end position="64"/>
    </location>
</feature>
<dbReference type="GO" id="GO:0006370">
    <property type="term" value="P:7-methylguanosine mRNA capping"/>
    <property type="evidence" value="ECO:0007669"/>
    <property type="project" value="UniProtKB-UniRule"/>
</dbReference>
<organism evidence="11 12">
    <name type="scientific">Penicillium daleae</name>
    <dbReference type="NCBI Taxonomy" id="63821"/>
    <lineage>
        <taxon>Eukaryota</taxon>
        <taxon>Fungi</taxon>
        <taxon>Dikarya</taxon>
        <taxon>Ascomycota</taxon>
        <taxon>Pezizomycotina</taxon>
        <taxon>Eurotiomycetes</taxon>
        <taxon>Eurotiomycetidae</taxon>
        <taxon>Eurotiales</taxon>
        <taxon>Aspergillaceae</taxon>
        <taxon>Penicillium</taxon>
    </lineage>
</organism>
<evidence type="ECO:0000256" key="8">
    <source>
        <dbReference type="RuleBase" id="RU367053"/>
    </source>
</evidence>
<comment type="caution">
    <text evidence="11">The sequence shown here is derived from an EMBL/GenBank/DDBJ whole genome shotgun (WGS) entry which is preliminary data.</text>
</comment>
<feature type="domain" description="Ig-like" evidence="10">
    <location>
        <begin position="637"/>
        <end position="673"/>
    </location>
</feature>
<accession>A0AAD6CHB9</accession>
<feature type="compositionally biased region" description="Basic and acidic residues" evidence="9">
    <location>
        <begin position="356"/>
        <end position="369"/>
    </location>
</feature>
<feature type="compositionally biased region" description="Low complexity" evidence="9">
    <location>
        <begin position="293"/>
        <end position="304"/>
    </location>
</feature>
<keyword evidence="8" id="KW-0506">mRNA capping</keyword>
<dbReference type="GO" id="GO:0004651">
    <property type="term" value="F:polynucleotide 5'-phosphatase activity"/>
    <property type="evidence" value="ECO:0007669"/>
    <property type="project" value="UniProtKB-UniRule"/>
</dbReference>
<evidence type="ECO:0000256" key="5">
    <source>
        <dbReference type="ARBA" id="ARBA00022801"/>
    </source>
</evidence>
<gene>
    <name evidence="11" type="ORF">N7458_000716</name>
</gene>
<dbReference type="EMBL" id="JAPVEA010000001">
    <property type="protein sequence ID" value="KAJ5465030.1"/>
    <property type="molecule type" value="Genomic_DNA"/>
</dbReference>
<dbReference type="Pfam" id="PF02940">
    <property type="entry name" value="mRNA_triPase"/>
    <property type="match status" value="1"/>
</dbReference>
<dbReference type="SUPFAM" id="SSF55154">
    <property type="entry name" value="CYTH-like phosphatases"/>
    <property type="match status" value="1"/>
</dbReference>
<dbReference type="Proteomes" id="UP001213681">
    <property type="component" value="Unassembled WGS sequence"/>
</dbReference>
<reference evidence="11" key="2">
    <citation type="journal article" date="2023" name="IMA Fungus">
        <title>Comparative genomic study of the Penicillium genus elucidates a diverse pangenome and 15 lateral gene transfer events.</title>
        <authorList>
            <person name="Petersen C."/>
            <person name="Sorensen T."/>
            <person name="Nielsen M.R."/>
            <person name="Sondergaard T.E."/>
            <person name="Sorensen J.L."/>
            <person name="Fitzpatrick D.A."/>
            <person name="Frisvad J.C."/>
            <person name="Nielsen K.L."/>
        </authorList>
    </citation>
    <scope>NUCLEOTIDE SEQUENCE</scope>
    <source>
        <strain evidence="11">IBT 16125</strain>
    </source>
</reference>
<keyword evidence="12" id="KW-1185">Reference proteome</keyword>
<dbReference type="PANTHER" id="PTHR28118:SF1">
    <property type="entry name" value="POLYNUCLEOTIDE 5'-TRIPHOSPHATASE CTL1-RELATED"/>
    <property type="match status" value="1"/>
</dbReference>
<evidence type="ECO:0000256" key="4">
    <source>
        <dbReference type="ARBA" id="ARBA00022664"/>
    </source>
</evidence>
<evidence type="ECO:0000256" key="7">
    <source>
        <dbReference type="ARBA" id="ARBA00047740"/>
    </source>
</evidence>
<evidence type="ECO:0000313" key="12">
    <source>
        <dbReference type="Proteomes" id="UP001213681"/>
    </source>
</evidence>
<evidence type="ECO:0000256" key="1">
    <source>
        <dbReference type="ARBA" id="ARBA00001946"/>
    </source>
</evidence>
<dbReference type="InterPro" id="IPR004206">
    <property type="entry name" value="mRNA_triPase_Cet1"/>
</dbReference>
<sequence>MDLRTIMNTDGGAASKAPQASQSSGAPSDPSRQQQPQQQQQYAEYSSRPSQPLQHAQHPQHASPGRSSSFGPAQSPYQQFPPGPPPPLNTAVQSHPSQSPQQVSTPYGSGARDPYGTSAYSSHAQASAGPLASPYTPQQPMSAGPQHPEPQSYFAQQRSNSLQSVMTNPLGAGETFRPGDSPPSASQPLPSHQFSPSTHRSVPGTPLGPPPAFFSHQSPSSTRPRSSGRASPRHNPSSPYAVHGTKQTQSPSASRQISPSSRHSESAPHFPSASVKQEPPEIPSPQIASRQNSTATASDTAGAAPLRSSEDRKWNESPTAAFPSGPGSDSRASPVATTHPQITSSPSASRSGSHPLKMEIDQEPTDRTESQQPKLKRRRYNEPPIYAQRSVRTKGRCPIIPNPQSPIPKHARRTGQDPWASRRHSLASTAGSATTTTTRTTRTPGPAVPPPRTNGPPPPPAAAAAAAVAAVAAAPRVEEQGSLGPWEPSITGFIPFEEITKQLCDFLFQHVVVRTDVAAGAAGSAAAGQGAIIEVEAKLGHLMDMDRRERLVLPVLTESVINRESRLRTSFESSMTVEQHRAMNNFLNEQVKASMVNDSSRIPISYAHKKERDTFYEVSPQELPPVIRQNLNPRHKPKVRVTTDVKTGEVIAKIVKCRVADIDVYSPRTNVDWRVSVNLEMEYDGDITHLPAVDASKGGRGERNKDRMSYRHLAYQIDLTQVATVEAPTKNDFEHELEVEVSAAEIRRQGNLAMAGDPSNQYEELVKGFVDNIRILARAVPP</sequence>
<proteinExistence type="inferred from homology"/>
<dbReference type="InterPro" id="IPR037009">
    <property type="entry name" value="mRNA_triPase_Cet1_sf"/>
</dbReference>
<dbReference type="PANTHER" id="PTHR28118">
    <property type="entry name" value="POLYNUCLEOTIDE 5'-TRIPHOSPHATASE-RELATED"/>
    <property type="match status" value="1"/>
</dbReference>
<feature type="compositionally biased region" description="Pro residues" evidence="9">
    <location>
        <begin position="446"/>
        <end position="461"/>
    </location>
</feature>
<feature type="compositionally biased region" description="Low complexity" evidence="9">
    <location>
        <begin position="427"/>
        <end position="445"/>
    </location>
</feature>
<dbReference type="InterPro" id="IPR007110">
    <property type="entry name" value="Ig-like_dom"/>
</dbReference>
<evidence type="ECO:0000256" key="2">
    <source>
        <dbReference type="ARBA" id="ARBA00004123"/>
    </source>
</evidence>
<dbReference type="Gene3D" id="3.20.100.10">
    <property type="entry name" value="mRNA triphosphatase Cet1-like"/>
    <property type="match status" value="1"/>
</dbReference>
<keyword evidence="5 8" id="KW-0378">Hydrolase</keyword>
<dbReference type="InterPro" id="IPR033469">
    <property type="entry name" value="CYTH-like_dom_sf"/>
</dbReference>
<evidence type="ECO:0000256" key="6">
    <source>
        <dbReference type="ARBA" id="ARBA00023242"/>
    </source>
</evidence>
<dbReference type="PROSITE" id="PS50835">
    <property type="entry name" value="IG_LIKE"/>
    <property type="match status" value="1"/>
</dbReference>
<feature type="region of interest" description="Disordered" evidence="9">
    <location>
        <begin position="1"/>
        <end position="464"/>
    </location>
</feature>
<comment type="catalytic activity">
    <reaction evidence="7">
        <text>a 5'-end triphospho-ribonucleoside in mRNA + H2O = a 5'-end diphospho-ribonucleoside in mRNA + phosphate + H(+)</text>
        <dbReference type="Rhea" id="RHEA:67004"/>
        <dbReference type="Rhea" id="RHEA-COMP:17164"/>
        <dbReference type="Rhea" id="RHEA-COMP:17165"/>
        <dbReference type="ChEBI" id="CHEBI:15377"/>
        <dbReference type="ChEBI" id="CHEBI:15378"/>
        <dbReference type="ChEBI" id="CHEBI:43474"/>
        <dbReference type="ChEBI" id="CHEBI:167616"/>
        <dbReference type="ChEBI" id="CHEBI:167618"/>
        <dbReference type="EC" id="3.6.1.74"/>
    </reaction>
    <physiologicalReaction direction="left-to-right" evidence="7">
        <dbReference type="Rhea" id="RHEA:67005"/>
    </physiologicalReaction>
</comment>
<feature type="compositionally biased region" description="Low complexity" evidence="9">
    <location>
        <begin position="11"/>
        <end position="41"/>
    </location>
</feature>
<feature type="compositionally biased region" description="Low complexity" evidence="9">
    <location>
        <begin position="215"/>
        <end position="230"/>
    </location>
</feature>
<reference evidence="11" key="1">
    <citation type="submission" date="2022-12" db="EMBL/GenBank/DDBJ databases">
        <authorList>
            <person name="Petersen C."/>
        </authorList>
    </citation>
    <scope>NUCLEOTIDE SEQUENCE</scope>
    <source>
        <strain evidence="11">IBT 16125</strain>
    </source>
</reference>
<feature type="compositionally biased region" description="Low complexity" evidence="9">
    <location>
        <begin position="92"/>
        <end position="104"/>
    </location>
</feature>
<feature type="compositionally biased region" description="Low complexity" evidence="9">
    <location>
        <begin position="344"/>
        <end position="353"/>
    </location>
</feature>
<dbReference type="RefSeq" id="XP_056771877.1">
    <property type="nucleotide sequence ID" value="XM_056904110.1"/>
</dbReference>